<feature type="chain" id="PRO_5016659719" evidence="1">
    <location>
        <begin position="26"/>
        <end position="296"/>
    </location>
</feature>
<dbReference type="Proteomes" id="UP000267342">
    <property type="component" value="Chromosome"/>
</dbReference>
<dbReference type="InterPro" id="IPR011990">
    <property type="entry name" value="TPR-like_helical_dom_sf"/>
</dbReference>
<organism evidence="2 3">
    <name type="scientific">Zymobacter palmae</name>
    <dbReference type="NCBI Taxonomy" id="33074"/>
    <lineage>
        <taxon>Bacteria</taxon>
        <taxon>Pseudomonadati</taxon>
        <taxon>Pseudomonadota</taxon>
        <taxon>Gammaproteobacteria</taxon>
        <taxon>Oceanospirillales</taxon>
        <taxon>Halomonadaceae</taxon>
        <taxon>Zymobacter group</taxon>
        <taxon>Zymobacter</taxon>
    </lineage>
</organism>
<evidence type="ECO:0000313" key="3">
    <source>
        <dbReference type="Proteomes" id="UP000267342"/>
    </source>
</evidence>
<reference evidence="2 3" key="1">
    <citation type="submission" date="2018-09" db="EMBL/GenBank/DDBJ databases">
        <title>Zymobacter palmae IAM14233 (=T109) whole genome analysis.</title>
        <authorList>
            <person name="Yanase H."/>
        </authorList>
    </citation>
    <scope>NUCLEOTIDE SEQUENCE [LARGE SCALE GENOMIC DNA]</scope>
    <source>
        <strain evidence="2 3">IAM14233</strain>
    </source>
</reference>
<dbReference type="RefSeq" id="WP_145984455.1">
    <property type="nucleotide sequence ID" value="NZ_AP018933.1"/>
</dbReference>
<dbReference type="STRING" id="1123510.GCA_000620025_00206"/>
<proteinExistence type="predicted"/>
<dbReference type="Gene3D" id="1.25.40.10">
    <property type="entry name" value="Tetratricopeptide repeat domain"/>
    <property type="match status" value="1"/>
</dbReference>
<name>A0A348HBB3_9GAMM</name>
<gene>
    <name evidence="2" type="ORF">ZBT109_0115</name>
</gene>
<dbReference type="OrthoDB" id="5906522at2"/>
<keyword evidence="1" id="KW-0732">Signal</keyword>
<protein>
    <submittedName>
        <fullName evidence="2">Predicted ATPase</fullName>
    </submittedName>
</protein>
<evidence type="ECO:0000313" key="2">
    <source>
        <dbReference type="EMBL" id="BBG28915.1"/>
    </source>
</evidence>
<dbReference type="SUPFAM" id="SSF81901">
    <property type="entry name" value="HCP-like"/>
    <property type="match status" value="1"/>
</dbReference>
<evidence type="ECO:0000256" key="1">
    <source>
        <dbReference type="SAM" id="SignalP"/>
    </source>
</evidence>
<accession>A0A348HBB3</accession>
<keyword evidence="3" id="KW-1185">Reference proteome</keyword>
<feature type="signal peptide" evidence="1">
    <location>
        <begin position="1"/>
        <end position="25"/>
    </location>
</feature>
<dbReference type="EMBL" id="AP018933">
    <property type="protein sequence ID" value="BBG28915.1"/>
    <property type="molecule type" value="Genomic_DNA"/>
</dbReference>
<dbReference type="KEGG" id="zpl:ZBT109_0115"/>
<sequence length="296" mass="33846">MRFLDNKFLFVFLLASLMGVTQSYAATEVAQIKEGLVHDDYLALKKCADNGDRLCSRNIGVFYAYKFRLPDGSVSQNLSSAKAWLEKSTFYPSARFVLGNLYITNNENLKKGEALLLSSCSDYNVSACEKLYDLYTSKNVKDIYCNQDACGKLIRVLKNMINIASKDDSLGELFKKDYVGRYNIELAKVLIRRNDPSAVPLLEREVSNDTAFATVYLAPLYEKGELVPRNFVRAYMMYDLTGTGYADEKAKLAARMTPEQVREAQEMSWRWQDEHRSYRAGYRGSDMGVQWKLEQR</sequence>
<dbReference type="AlphaFoldDB" id="A0A348HBB3"/>